<evidence type="ECO:0008006" key="3">
    <source>
        <dbReference type="Google" id="ProtNLM"/>
    </source>
</evidence>
<dbReference type="EMBL" id="JAPWTJ010000853">
    <property type="protein sequence ID" value="KAJ8975237.1"/>
    <property type="molecule type" value="Genomic_DNA"/>
</dbReference>
<keyword evidence="2" id="KW-1185">Reference proteome</keyword>
<proteinExistence type="predicted"/>
<comment type="caution">
    <text evidence="1">The sequence shown here is derived from an EMBL/GenBank/DDBJ whole genome shotgun (WGS) entry which is preliminary data.</text>
</comment>
<accession>A0ABQ9JBD6</accession>
<evidence type="ECO:0000313" key="2">
    <source>
        <dbReference type="Proteomes" id="UP001162164"/>
    </source>
</evidence>
<organism evidence="1 2">
    <name type="scientific">Molorchus minor</name>
    <dbReference type="NCBI Taxonomy" id="1323400"/>
    <lineage>
        <taxon>Eukaryota</taxon>
        <taxon>Metazoa</taxon>
        <taxon>Ecdysozoa</taxon>
        <taxon>Arthropoda</taxon>
        <taxon>Hexapoda</taxon>
        <taxon>Insecta</taxon>
        <taxon>Pterygota</taxon>
        <taxon>Neoptera</taxon>
        <taxon>Endopterygota</taxon>
        <taxon>Coleoptera</taxon>
        <taxon>Polyphaga</taxon>
        <taxon>Cucujiformia</taxon>
        <taxon>Chrysomeloidea</taxon>
        <taxon>Cerambycidae</taxon>
        <taxon>Lamiinae</taxon>
        <taxon>Monochamini</taxon>
        <taxon>Molorchus</taxon>
    </lineage>
</organism>
<gene>
    <name evidence="1" type="ORF">NQ317_007357</name>
</gene>
<dbReference type="Proteomes" id="UP001162164">
    <property type="component" value="Unassembled WGS sequence"/>
</dbReference>
<dbReference type="PANTHER" id="PTHR33939:SF1">
    <property type="entry name" value="DUF4371 DOMAIN-CONTAINING PROTEIN"/>
    <property type="match status" value="1"/>
</dbReference>
<name>A0ABQ9JBD6_9CUCU</name>
<sequence>MEAADASCSGTVGFSPGLKAPSRSGRRLIITHSGSDSGFFENGLNVFESRRTGDYHKDMDSAVFITWFSSILSSKEPGEIVMIDNAPYHSRRTEKLPTLACRKGRILKWLQSKNLVVNTILKIQLLQIVQRERLNM</sequence>
<evidence type="ECO:0000313" key="1">
    <source>
        <dbReference type="EMBL" id="KAJ8975237.1"/>
    </source>
</evidence>
<reference evidence="1" key="1">
    <citation type="journal article" date="2023" name="Insect Mol. Biol.">
        <title>Genome sequencing provides insights into the evolution of gene families encoding plant cell wall-degrading enzymes in longhorned beetles.</title>
        <authorList>
            <person name="Shin N.R."/>
            <person name="Okamura Y."/>
            <person name="Kirsch R."/>
            <person name="Pauchet Y."/>
        </authorList>
    </citation>
    <scope>NUCLEOTIDE SEQUENCE</scope>
    <source>
        <strain evidence="1">MMC_N1</strain>
    </source>
</reference>
<protein>
    <recommendedName>
        <fullName evidence="3">Tc1-like transposase DDE domain-containing protein</fullName>
    </recommendedName>
</protein>
<dbReference type="PANTHER" id="PTHR33939">
    <property type="entry name" value="PROTEIN CBG22215"/>
    <property type="match status" value="1"/>
</dbReference>